<organism evidence="2 3">
    <name type="scientific">Gossypium barbadense</name>
    <name type="common">Sea Island cotton</name>
    <name type="synonym">Hibiscus barbadensis</name>
    <dbReference type="NCBI Taxonomy" id="3634"/>
    <lineage>
        <taxon>Eukaryota</taxon>
        <taxon>Viridiplantae</taxon>
        <taxon>Streptophyta</taxon>
        <taxon>Embryophyta</taxon>
        <taxon>Tracheophyta</taxon>
        <taxon>Spermatophyta</taxon>
        <taxon>Magnoliopsida</taxon>
        <taxon>eudicotyledons</taxon>
        <taxon>Gunneridae</taxon>
        <taxon>Pentapetalae</taxon>
        <taxon>rosids</taxon>
        <taxon>malvids</taxon>
        <taxon>Malvales</taxon>
        <taxon>Malvaceae</taxon>
        <taxon>Malvoideae</taxon>
        <taxon>Gossypium</taxon>
    </lineage>
</organism>
<gene>
    <name evidence="2" type="ORF">GOBAR_AA17974</name>
</gene>
<dbReference type="Proteomes" id="UP000239757">
    <property type="component" value="Unassembled WGS sequence"/>
</dbReference>
<name>A0A2P5XH46_GOSBA</name>
<evidence type="ECO:0000256" key="1">
    <source>
        <dbReference type="SAM" id="MobiDB-lite"/>
    </source>
</evidence>
<sequence>MAEHDDPGTVQFCLGSLVLQLSVPEFGATLGLYTNEFMEADHFPHLYCHIHRSPSSCWIGLMPTTGIYDPSRSKALALALALRYLHAFLAHTLTGRRESTGVVNTHDAYFLWMAQSSSLTLISQVSQKGIQSMLHMRMIERRRGFEPLQYRLARATDEDDAEDIPDDIPAFQEDPPSQPPLSHRQVHAAASLSDVSDHLHRFEQYCTQRFTRFSQWVLLRNKQTIFHDCHVLLDHDHSHHDNFFVGHCDCGTQTSTITFTSIYMSHTHHFQCL</sequence>
<dbReference type="EMBL" id="KZ664875">
    <property type="protein sequence ID" value="PPS02688.1"/>
    <property type="molecule type" value="Genomic_DNA"/>
</dbReference>
<feature type="region of interest" description="Disordered" evidence="1">
    <location>
        <begin position="157"/>
        <end position="182"/>
    </location>
</feature>
<dbReference type="AlphaFoldDB" id="A0A2P5XH46"/>
<evidence type="ECO:0000313" key="2">
    <source>
        <dbReference type="EMBL" id="PPS02688.1"/>
    </source>
</evidence>
<evidence type="ECO:0000313" key="3">
    <source>
        <dbReference type="Proteomes" id="UP000239757"/>
    </source>
</evidence>
<protein>
    <submittedName>
        <fullName evidence="2">Uncharacterized protein</fullName>
    </submittedName>
</protein>
<reference evidence="2 3" key="1">
    <citation type="submission" date="2015-01" db="EMBL/GenBank/DDBJ databases">
        <title>Genome of allotetraploid Gossypium barbadense reveals genomic plasticity and fiber elongation in cotton evolution.</title>
        <authorList>
            <person name="Chen X."/>
            <person name="Liu X."/>
            <person name="Zhao B."/>
            <person name="Zheng H."/>
            <person name="Hu Y."/>
            <person name="Lu G."/>
            <person name="Yang C."/>
            <person name="Chen J."/>
            <person name="Shan C."/>
            <person name="Zhang L."/>
            <person name="Zhou Y."/>
            <person name="Wang L."/>
            <person name="Guo W."/>
            <person name="Bai Y."/>
            <person name="Ruan J."/>
            <person name="Shangguan X."/>
            <person name="Mao Y."/>
            <person name="Jiang J."/>
            <person name="Zhu Y."/>
            <person name="Lei J."/>
            <person name="Kang H."/>
            <person name="Chen S."/>
            <person name="He X."/>
            <person name="Wang R."/>
            <person name="Wang Y."/>
            <person name="Chen J."/>
            <person name="Wang L."/>
            <person name="Yu S."/>
            <person name="Wang B."/>
            <person name="Wei J."/>
            <person name="Song S."/>
            <person name="Lu X."/>
            <person name="Gao Z."/>
            <person name="Gu W."/>
            <person name="Deng X."/>
            <person name="Ma D."/>
            <person name="Wang S."/>
            <person name="Liang W."/>
            <person name="Fang L."/>
            <person name="Cai C."/>
            <person name="Zhu X."/>
            <person name="Zhou B."/>
            <person name="Zhang Y."/>
            <person name="Chen Z."/>
            <person name="Xu S."/>
            <person name="Zhu R."/>
            <person name="Wang S."/>
            <person name="Zhang T."/>
            <person name="Zhao G."/>
        </authorList>
    </citation>
    <scope>NUCLEOTIDE SEQUENCE [LARGE SCALE GENOMIC DNA]</scope>
    <source>
        <strain evidence="3">cv. Xinhai21</strain>
        <tissue evidence="2">Leaf</tissue>
    </source>
</reference>
<feature type="compositionally biased region" description="Acidic residues" evidence="1">
    <location>
        <begin position="157"/>
        <end position="166"/>
    </location>
</feature>
<proteinExistence type="predicted"/>
<accession>A0A2P5XH46</accession>